<evidence type="ECO:0000259" key="11">
    <source>
        <dbReference type="PROSITE" id="PS50893"/>
    </source>
</evidence>
<feature type="transmembrane region" description="Helical" evidence="10">
    <location>
        <begin position="267"/>
        <end position="294"/>
    </location>
</feature>
<evidence type="ECO:0000256" key="3">
    <source>
        <dbReference type="ARBA" id="ARBA00022475"/>
    </source>
</evidence>
<dbReference type="Pfam" id="PF00005">
    <property type="entry name" value="ABC_tran"/>
    <property type="match status" value="1"/>
</dbReference>
<feature type="transmembrane region" description="Helical" evidence="10">
    <location>
        <begin position="817"/>
        <end position="846"/>
    </location>
</feature>
<evidence type="ECO:0000313" key="13">
    <source>
        <dbReference type="Proteomes" id="UP000441772"/>
    </source>
</evidence>
<dbReference type="SMART" id="SM00382">
    <property type="entry name" value="AAA"/>
    <property type="match status" value="1"/>
</dbReference>
<dbReference type="InterPro" id="IPR017871">
    <property type="entry name" value="ABC_transporter-like_CS"/>
</dbReference>
<proteinExistence type="inferred from homology"/>
<keyword evidence="6" id="KW-0067">ATP-binding</keyword>
<feature type="transmembrane region" description="Helical" evidence="10">
    <location>
        <begin position="913"/>
        <end position="934"/>
    </location>
</feature>
<dbReference type="InterPro" id="IPR003838">
    <property type="entry name" value="ABC3_permease_C"/>
</dbReference>
<evidence type="ECO:0000256" key="7">
    <source>
        <dbReference type="ARBA" id="ARBA00022989"/>
    </source>
</evidence>
<dbReference type="PROSITE" id="PS50893">
    <property type="entry name" value="ABC_TRANSPORTER_2"/>
    <property type="match status" value="1"/>
</dbReference>
<comment type="caution">
    <text evidence="12">The sequence shown here is derived from an EMBL/GenBank/DDBJ whole genome shotgun (WGS) entry which is preliminary data.</text>
</comment>
<evidence type="ECO:0000256" key="2">
    <source>
        <dbReference type="ARBA" id="ARBA00022448"/>
    </source>
</evidence>
<dbReference type="GO" id="GO:0022857">
    <property type="term" value="F:transmembrane transporter activity"/>
    <property type="evidence" value="ECO:0007669"/>
    <property type="project" value="UniProtKB-ARBA"/>
</dbReference>
<accession>A0A6I1GPJ9</accession>
<protein>
    <submittedName>
        <fullName evidence="12">ABC transporter</fullName>
    </submittedName>
</protein>
<dbReference type="GO" id="GO:0098796">
    <property type="term" value="C:membrane protein complex"/>
    <property type="evidence" value="ECO:0007669"/>
    <property type="project" value="UniProtKB-ARBA"/>
</dbReference>
<reference evidence="12 13" key="1">
    <citation type="submission" date="2019-09" db="EMBL/GenBank/DDBJ databases">
        <title>Characterization of the phylogenetic diversity of two novel species belonging to the genus Bifidobacterium: Bifidobacterium cebidarum sp. nov. and Bifidobacterium leontopitheci sp. nov.</title>
        <authorList>
            <person name="Lugli G.A."/>
            <person name="Duranti S."/>
            <person name="Milani C."/>
            <person name="Turroni F."/>
            <person name="Ventura M."/>
        </authorList>
    </citation>
    <scope>NUCLEOTIDE SEQUENCE [LARGE SCALE GENOMIC DNA]</scope>
    <source>
        <strain evidence="12 13">LMG 31471</strain>
    </source>
</reference>
<dbReference type="InterPro" id="IPR027417">
    <property type="entry name" value="P-loop_NTPase"/>
</dbReference>
<keyword evidence="2" id="KW-0813">Transport</keyword>
<dbReference type="InterPro" id="IPR003439">
    <property type="entry name" value="ABC_transporter-like_ATP-bd"/>
</dbReference>
<evidence type="ECO:0000256" key="1">
    <source>
        <dbReference type="ARBA" id="ARBA00004429"/>
    </source>
</evidence>
<dbReference type="GO" id="GO:0005524">
    <property type="term" value="F:ATP binding"/>
    <property type="evidence" value="ECO:0007669"/>
    <property type="project" value="UniProtKB-KW"/>
</dbReference>
<feature type="transmembrane region" description="Helical" evidence="10">
    <location>
        <begin position="867"/>
        <end position="893"/>
    </location>
</feature>
<keyword evidence="4 10" id="KW-0812">Transmembrane</keyword>
<dbReference type="Gene3D" id="3.40.50.300">
    <property type="entry name" value="P-loop containing nucleotide triphosphate hydrolases"/>
    <property type="match status" value="1"/>
</dbReference>
<keyword evidence="13" id="KW-1185">Reference proteome</keyword>
<dbReference type="GO" id="GO:0005886">
    <property type="term" value="C:plasma membrane"/>
    <property type="evidence" value="ECO:0007669"/>
    <property type="project" value="UniProtKB-SubCell"/>
</dbReference>
<evidence type="ECO:0000256" key="8">
    <source>
        <dbReference type="ARBA" id="ARBA00023136"/>
    </source>
</evidence>
<dbReference type="Pfam" id="PF02687">
    <property type="entry name" value="FtsX"/>
    <property type="match status" value="1"/>
</dbReference>
<dbReference type="Proteomes" id="UP000441772">
    <property type="component" value="Unassembled WGS sequence"/>
</dbReference>
<keyword evidence="3" id="KW-1003">Cell membrane</keyword>
<keyword evidence="8 10" id="KW-0472">Membrane</keyword>
<evidence type="ECO:0000256" key="6">
    <source>
        <dbReference type="ARBA" id="ARBA00022840"/>
    </source>
</evidence>
<dbReference type="EMBL" id="WBVT01000024">
    <property type="protein sequence ID" value="KAB7790008.1"/>
    <property type="molecule type" value="Genomic_DNA"/>
</dbReference>
<dbReference type="PANTHER" id="PTHR42798:SF6">
    <property type="entry name" value="CELL DIVISION ATP-BINDING PROTEIN FTSE"/>
    <property type="match status" value="1"/>
</dbReference>
<comment type="subcellular location">
    <subcellularLocation>
        <location evidence="1">Cell inner membrane</location>
        <topology evidence="1">Multi-pass membrane protein</topology>
    </subcellularLocation>
</comment>
<dbReference type="AlphaFoldDB" id="A0A6I1GPJ9"/>
<sequence>MLQIQSISKQYKTGDFVCKALDDVSVSLRDSEFVAILGPSGSGKTTLLNIIGGLDRYDSGDLIINGVSTKRYKDRDWDAYRNHTIGFVFQSYNLIPHQSIVSNVELALTISGVPRSERRARALHALEQVGLAEHANKRPNQLSGGQMQRVAIARALVNDPDIVLADEPTGALDSDTSVQIMDLLKEVAKDRLVVMVTHNPELAREYATRIIELRDGVLRSDSDPYEVPEQSQEKPAVHRRLGRASMSFATSVALSFNNLRTKKARTLLTSFAGSIGIIGIALILSVSTGVNAYIDGIQRDTMTAYPITIDSQTFDMTSIMGAQAGGRTDEEKSAKTDGIYPDDRSVKQTANLTNSITKNNLTDFKKYLDNPNSEVRKYVGSTGIQYSYDVKFSVFDHDPDGTLVNADGVDIGGTGSSSVASKMTSMGPSASMSDVTGMQMSMLTGKTDTNAAPDSFHEIMPGTKDSQLISKVVKDNYRVVRGAWPTTKDEVVLVLDDDNKVPLTTLYELGLLKAADYDEMMSRIDAGKKINTPTGRIDYSKALDQKLYLIPAADQYVKGDDGRYTYIGDNADEIAKRLSTATQLKVVGVVKPVKDASATPLAAGVGYTRALTNDLIDHADSSAIVADQKADKERNVLNGLTFSPKDDAEKAADAKTYVSTLGVSDKAAMAKTLLTSSQAAGQSAAGQAAGQQTAGQQMYGATQNGSAAAGQSTGAASEQQLADSLDAYVASATQDQLVKIYDAYVSGGSYDDNLAAFGVISRDAPSTINIYADSFENKDHISDAISNYNATVGKDDRIVYTDYVGLMMSSVTTIINVISYVLIAFVSVSLVVSSIMIGIITYISVLERTKEIGILRAMGASKRNVSQVFNAETGIIGLCAGLIGIGVTLLLLIPGNQLLHHAIGNNDVNAVLPPLAAVILVLLSVALTLVGGIIPSRKAAKQDPATALRTE</sequence>
<dbReference type="GO" id="GO:0016887">
    <property type="term" value="F:ATP hydrolysis activity"/>
    <property type="evidence" value="ECO:0007669"/>
    <property type="project" value="InterPro"/>
</dbReference>
<keyword evidence="7 10" id="KW-1133">Transmembrane helix</keyword>
<feature type="domain" description="ABC transporter" evidence="11">
    <location>
        <begin position="2"/>
        <end position="240"/>
    </location>
</feature>
<dbReference type="PROSITE" id="PS00211">
    <property type="entry name" value="ABC_TRANSPORTER_1"/>
    <property type="match status" value="1"/>
</dbReference>
<dbReference type="InterPro" id="IPR003593">
    <property type="entry name" value="AAA+_ATPase"/>
</dbReference>
<dbReference type="CDD" id="cd03255">
    <property type="entry name" value="ABC_MJ0796_LolCDE_FtsE"/>
    <property type="match status" value="1"/>
</dbReference>
<evidence type="ECO:0000256" key="5">
    <source>
        <dbReference type="ARBA" id="ARBA00022741"/>
    </source>
</evidence>
<evidence type="ECO:0000313" key="12">
    <source>
        <dbReference type="EMBL" id="KAB7790008.1"/>
    </source>
</evidence>
<keyword evidence="5" id="KW-0547">Nucleotide-binding</keyword>
<evidence type="ECO:0000256" key="4">
    <source>
        <dbReference type="ARBA" id="ARBA00022692"/>
    </source>
</evidence>
<evidence type="ECO:0000256" key="9">
    <source>
        <dbReference type="ARBA" id="ARBA00038388"/>
    </source>
</evidence>
<dbReference type="RefSeq" id="WP_152234814.1">
    <property type="nucleotide sequence ID" value="NZ_JBHSKZ010000060.1"/>
</dbReference>
<organism evidence="12 13">
    <name type="scientific">Bifidobacterium leontopitheci</name>
    <dbReference type="NCBI Taxonomy" id="2650774"/>
    <lineage>
        <taxon>Bacteria</taxon>
        <taxon>Bacillati</taxon>
        <taxon>Actinomycetota</taxon>
        <taxon>Actinomycetes</taxon>
        <taxon>Bifidobacteriales</taxon>
        <taxon>Bifidobacteriaceae</taxon>
        <taxon>Bifidobacterium</taxon>
    </lineage>
</organism>
<dbReference type="InterPro" id="IPR017911">
    <property type="entry name" value="MacB-like_ATP-bd"/>
</dbReference>
<dbReference type="PANTHER" id="PTHR42798">
    <property type="entry name" value="LIPOPROTEIN-RELEASING SYSTEM ATP-BINDING PROTEIN LOLD"/>
    <property type="match status" value="1"/>
</dbReference>
<gene>
    <name evidence="12" type="ORF">F7D09_1493</name>
</gene>
<dbReference type="SUPFAM" id="SSF52540">
    <property type="entry name" value="P-loop containing nucleoside triphosphate hydrolases"/>
    <property type="match status" value="1"/>
</dbReference>
<evidence type="ECO:0000256" key="10">
    <source>
        <dbReference type="SAM" id="Phobius"/>
    </source>
</evidence>
<dbReference type="FunFam" id="3.40.50.300:FF:000032">
    <property type="entry name" value="Export ABC transporter ATP-binding protein"/>
    <property type="match status" value="1"/>
</dbReference>
<comment type="similarity">
    <text evidence="9">Belongs to the ABC transporter superfamily. Macrolide exporter (TC 3.A.1.122) family.</text>
</comment>
<name>A0A6I1GPJ9_9BIFI</name>